<name>A0A4Q7LVE5_9MICO</name>
<dbReference type="Pfam" id="PF00425">
    <property type="entry name" value="Chorismate_bind"/>
    <property type="match status" value="1"/>
</dbReference>
<dbReference type="GO" id="GO:0046820">
    <property type="term" value="F:4-amino-4-deoxychorismate synthase activity"/>
    <property type="evidence" value="ECO:0007669"/>
    <property type="project" value="TreeGrafter"/>
</dbReference>
<dbReference type="SUPFAM" id="SSF56322">
    <property type="entry name" value="ADC synthase"/>
    <property type="match status" value="1"/>
</dbReference>
<dbReference type="GO" id="GO:0008153">
    <property type="term" value="P:4-aminobenzoate biosynthetic process"/>
    <property type="evidence" value="ECO:0007669"/>
    <property type="project" value="TreeGrafter"/>
</dbReference>
<dbReference type="EMBL" id="SGWW01000001">
    <property type="protein sequence ID" value="RZS59075.1"/>
    <property type="molecule type" value="Genomic_DNA"/>
</dbReference>
<organism evidence="2 3">
    <name type="scientific">Microcella putealis</name>
    <dbReference type="NCBI Taxonomy" id="337005"/>
    <lineage>
        <taxon>Bacteria</taxon>
        <taxon>Bacillati</taxon>
        <taxon>Actinomycetota</taxon>
        <taxon>Actinomycetes</taxon>
        <taxon>Micrococcales</taxon>
        <taxon>Microbacteriaceae</taxon>
        <taxon>Microcella</taxon>
    </lineage>
</organism>
<dbReference type="PANTHER" id="PTHR11236">
    <property type="entry name" value="AMINOBENZOATE/ANTHRANILATE SYNTHASE"/>
    <property type="match status" value="1"/>
</dbReference>
<evidence type="ECO:0000259" key="1">
    <source>
        <dbReference type="Pfam" id="PF00425"/>
    </source>
</evidence>
<sequence>MQRIALGPLGALEALAARVHAEPHAFALGGDARGSVTRNDWGLAWLDSGRAATAGRSVLAVGRAVELRRGSVLIDARAALDALRARTDEQLPSPLGLIGWFGYELRDETMGAPVPSVPDAHRASWMLVDSALVVDHATGLAELVAVGKDDDVADWVARMRAAIDAVEPAAGEDARDERRGVTAEAAEPARTARTAGMVRWRDTDEHYAELVRQCLAAIREGDAYQLCLTTQATVETVDDPVTLYRRVRASSPAHHGALITLGGVSLVSASPETFLTVRDGVVTTRPIKGTRRRDSDSERDAALARELAADEKERAENLMIVDLMRNDLQRVCAIGSVTVTGLHEVESYRHVHQLVSTVSGRLRPGLDALDAVEATFPAGSMTGAPKRRAVELLSTFEAAPRGIYSGAFGMLGASGDADLAMVIRSIVVADGVATVGAGGGITALSVPEREVAEMHVKAAALLAALGVDEAARGADAPASRVI</sequence>
<evidence type="ECO:0000313" key="3">
    <source>
        <dbReference type="Proteomes" id="UP000293519"/>
    </source>
</evidence>
<keyword evidence="3" id="KW-1185">Reference proteome</keyword>
<protein>
    <submittedName>
        <fullName evidence="2">Anthranilate synthase component 1</fullName>
    </submittedName>
</protein>
<proteinExistence type="predicted"/>
<reference evidence="2 3" key="1">
    <citation type="journal article" date="2015" name="Stand. Genomic Sci.">
        <title>Genomic Encyclopedia of Bacterial and Archaeal Type Strains, Phase III: the genomes of soil and plant-associated and newly described type strains.</title>
        <authorList>
            <person name="Whitman W.B."/>
            <person name="Woyke T."/>
            <person name="Klenk H.P."/>
            <person name="Zhou Y."/>
            <person name="Lilburn T.G."/>
            <person name="Beck B.J."/>
            <person name="De Vos P."/>
            <person name="Vandamme P."/>
            <person name="Eisen J.A."/>
            <person name="Garrity G."/>
            <person name="Hugenholtz P."/>
            <person name="Kyrpides N.C."/>
        </authorList>
    </citation>
    <scope>NUCLEOTIDE SEQUENCE [LARGE SCALE GENOMIC DNA]</scope>
    <source>
        <strain evidence="2 3">CV2</strain>
    </source>
</reference>
<dbReference type="PRINTS" id="PR00095">
    <property type="entry name" value="ANTSNTHASEI"/>
</dbReference>
<dbReference type="InterPro" id="IPR015890">
    <property type="entry name" value="Chorismate_C"/>
</dbReference>
<feature type="domain" description="Chorismate-utilising enzyme C-terminal" evidence="1">
    <location>
        <begin position="204"/>
        <end position="457"/>
    </location>
</feature>
<comment type="caution">
    <text evidence="2">The sequence shown here is derived from an EMBL/GenBank/DDBJ whole genome shotgun (WGS) entry which is preliminary data.</text>
</comment>
<dbReference type="PANTHER" id="PTHR11236:SF18">
    <property type="entry name" value="AMINODEOXYCHORISMATE SYNTHASE"/>
    <property type="match status" value="1"/>
</dbReference>
<dbReference type="AlphaFoldDB" id="A0A4Q7LVE5"/>
<dbReference type="GO" id="GO:0000162">
    <property type="term" value="P:L-tryptophan biosynthetic process"/>
    <property type="evidence" value="ECO:0007669"/>
    <property type="project" value="TreeGrafter"/>
</dbReference>
<dbReference type="InterPro" id="IPR005801">
    <property type="entry name" value="ADC_synthase"/>
</dbReference>
<accession>A0A4Q7LVE5</accession>
<dbReference type="InterPro" id="IPR019999">
    <property type="entry name" value="Anth_synth_I-like"/>
</dbReference>
<dbReference type="Gene3D" id="3.60.120.10">
    <property type="entry name" value="Anthranilate synthase"/>
    <property type="match status" value="1"/>
</dbReference>
<dbReference type="GO" id="GO:0005737">
    <property type="term" value="C:cytoplasm"/>
    <property type="evidence" value="ECO:0007669"/>
    <property type="project" value="TreeGrafter"/>
</dbReference>
<evidence type="ECO:0000313" key="2">
    <source>
        <dbReference type="EMBL" id="RZS59075.1"/>
    </source>
</evidence>
<gene>
    <name evidence="2" type="ORF">EV141_0292</name>
</gene>
<dbReference type="Proteomes" id="UP000293519">
    <property type="component" value="Unassembled WGS sequence"/>
</dbReference>